<proteinExistence type="predicted"/>
<evidence type="ECO:0000256" key="1">
    <source>
        <dbReference type="SAM" id="MobiDB-lite"/>
    </source>
</evidence>
<reference evidence="3" key="1">
    <citation type="journal article" date="2019" name="Int. J. Syst. Evol. Microbiol.">
        <title>The Global Catalogue of Microorganisms (GCM) 10K type strain sequencing project: providing services to taxonomists for standard genome sequencing and annotation.</title>
        <authorList>
            <consortium name="The Broad Institute Genomics Platform"/>
            <consortium name="The Broad Institute Genome Sequencing Center for Infectious Disease"/>
            <person name="Wu L."/>
            <person name="Ma J."/>
        </authorList>
    </citation>
    <scope>NUCLEOTIDE SEQUENCE [LARGE SCALE GENOMIC DNA]</scope>
    <source>
        <strain evidence="3">JCM 16950</strain>
    </source>
</reference>
<name>A0ABP7GDA8_9MICO</name>
<feature type="region of interest" description="Disordered" evidence="1">
    <location>
        <begin position="54"/>
        <end position="125"/>
    </location>
</feature>
<protein>
    <submittedName>
        <fullName evidence="2">Uncharacterized protein</fullName>
    </submittedName>
</protein>
<keyword evidence="3" id="KW-1185">Reference proteome</keyword>
<evidence type="ECO:0000313" key="3">
    <source>
        <dbReference type="Proteomes" id="UP001500540"/>
    </source>
</evidence>
<feature type="compositionally biased region" description="Basic and acidic residues" evidence="1">
    <location>
        <begin position="113"/>
        <end position="125"/>
    </location>
</feature>
<feature type="compositionally biased region" description="Pro residues" evidence="1">
    <location>
        <begin position="16"/>
        <end position="28"/>
    </location>
</feature>
<evidence type="ECO:0000313" key="2">
    <source>
        <dbReference type="EMBL" id="GAA3758058.1"/>
    </source>
</evidence>
<sequence length="125" mass="13315">MSKTCTSCPITLIAEPPRPPHPTDPPSVPGAGTQFTTSWTDCAPKRARCGHGWAPHADAHNAHADDDVPNTGHKGVPIPHPTCTGTAADTNADGHPNRRTFPAPVPPRPYTVVRDRSEHTPKETP</sequence>
<dbReference type="EMBL" id="BAABAF010000002">
    <property type="protein sequence ID" value="GAA3758058.1"/>
    <property type="molecule type" value="Genomic_DNA"/>
</dbReference>
<gene>
    <name evidence="2" type="ORF">GCM10022240_08520</name>
</gene>
<dbReference type="Proteomes" id="UP001500540">
    <property type="component" value="Unassembled WGS sequence"/>
</dbReference>
<organism evidence="2 3">
    <name type="scientific">Microbacterium kribbense</name>
    <dbReference type="NCBI Taxonomy" id="433645"/>
    <lineage>
        <taxon>Bacteria</taxon>
        <taxon>Bacillati</taxon>
        <taxon>Actinomycetota</taxon>
        <taxon>Actinomycetes</taxon>
        <taxon>Micrococcales</taxon>
        <taxon>Microbacteriaceae</taxon>
        <taxon>Microbacterium</taxon>
    </lineage>
</organism>
<accession>A0ABP7GDA8</accession>
<feature type="compositionally biased region" description="Basic and acidic residues" evidence="1">
    <location>
        <begin position="57"/>
        <end position="66"/>
    </location>
</feature>
<feature type="region of interest" description="Disordered" evidence="1">
    <location>
        <begin position="1"/>
        <end position="38"/>
    </location>
</feature>
<comment type="caution">
    <text evidence="2">The sequence shown here is derived from an EMBL/GenBank/DDBJ whole genome shotgun (WGS) entry which is preliminary data.</text>
</comment>